<protein>
    <submittedName>
        <fullName evidence="1">Uncharacterized protein</fullName>
    </submittedName>
</protein>
<dbReference type="AlphaFoldDB" id="A0A9X9A3C9"/>
<comment type="caution">
    <text evidence="1">The sequence shown here is derived from an EMBL/GenBank/DDBJ whole genome shotgun (WGS) entry which is preliminary data.</text>
</comment>
<reference evidence="1 2" key="1">
    <citation type="journal article" date="2019" name="Environ. Microbiol.">
        <title>An active ?-lactamase is a part of an orchestrated cell wall stress resistance network of Bacillus subtilis and related rhizosphere species.</title>
        <authorList>
            <person name="Bucher T."/>
            <person name="Keren-Paz A."/>
            <person name="Hausser J."/>
            <person name="Olender T."/>
            <person name="Cytryn E."/>
            <person name="Kolodkin-Gal I."/>
        </authorList>
    </citation>
    <scope>NUCLEOTIDE SEQUENCE [LARGE SCALE GENOMIC DNA]</scope>
    <source>
        <strain evidence="1 2">I32</strain>
    </source>
</reference>
<proteinExistence type="predicted"/>
<name>A0A9X9A3C9_BACCE</name>
<sequence>MEIYENANETKKSIKVILYFSEGDVTKVNNILRELGLQKANNIILIDARNDNKPSASKA</sequence>
<dbReference type="EMBL" id="SZOH01003174">
    <property type="protein sequence ID" value="TKI91492.1"/>
    <property type="molecule type" value="Genomic_DNA"/>
</dbReference>
<accession>A0A9X9A3C9</accession>
<gene>
    <name evidence="1" type="ORF">FC695_32720</name>
</gene>
<dbReference type="Proteomes" id="UP000308444">
    <property type="component" value="Unassembled WGS sequence"/>
</dbReference>
<organism evidence="1 2">
    <name type="scientific">Bacillus cereus</name>
    <dbReference type="NCBI Taxonomy" id="1396"/>
    <lineage>
        <taxon>Bacteria</taxon>
        <taxon>Bacillati</taxon>
        <taxon>Bacillota</taxon>
        <taxon>Bacilli</taxon>
        <taxon>Bacillales</taxon>
        <taxon>Bacillaceae</taxon>
        <taxon>Bacillus</taxon>
        <taxon>Bacillus cereus group</taxon>
    </lineage>
</organism>
<evidence type="ECO:0000313" key="2">
    <source>
        <dbReference type="Proteomes" id="UP000308444"/>
    </source>
</evidence>
<evidence type="ECO:0000313" key="1">
    <source>
        <dbReference type="EMBL" id="TKI91492.1"/>
    </source>
</evidence>